<protein>
    <submittedName>
        <fullName evidence="5">LD-carboxypeptidase</fullName>
    </submittedName>
</protein>
<dbReference type="PANTHER" id="PTHR30237">
    <property type="entry name" value="MURAMOYLTETRAPEPTIDE CARBOXYPEPTIDASE"/>
    <property type="match status" value="1"/>
</dbReference>
<organism evidence="5 6">
    <name type="scientific">Streptomyces ipomoeae 91-03</name>
    <dbReference type="NCBI Taxonomy" id="698759"/>
    <lineage>
        <taxon>Bacteria</taxon>
        <taxon>Bacillati</taxon>
        <taxon>Actinomycetota</taxon>
        <taxon>Actinomycetes</taxon>
        <taxon>Kitasatosporales</taxon>
        <taxon>Streptomycetaceae</taxon>
        <taxon>Streptomyces</taxon>
    </lineage>
</organism>
<dbReference type="CDD" id="cd07062">
    <property type="entry name" value="Peptidase_S66_mccF_like"/>
    <property type="match status" value="1"/>
</dbReference>
<keyword evidence="6" id="KW-1185">Reference proteome</keyword>
<dbReference type="PANTHER" id="PTHR30237:SF4">
    <property type="entry name" value="LD-CARBOXYPEPTIDASE C-TERMINAL DOMAIN-CONTAINING PROTEIN"/>
    <property type="match status" value="1"/>
</dbReference>
<dbReference type="Gene3D" id="3.40.50.10740">
    <property type="entry name" value="Class I glutamine amidotransferase-like"/>
    <property type="match status" value="1"/>
</dbReference>
<keyword evidence="5" id="KW-0121">Carboxypeptidase</keyword>
<dbReference type="InterPro" id="IPR029062">
    <property type="entry name" value="Class_I_gatase-like"/>
</dbReference>
<gene>
    <name evidence="5" type="ORF">STRIP9103_05477</name>
</gene>
<dbReference type="Pfam" id="PF02016">
    <property type="entry name" value="Peptidase_S66"/>
    <property type="match status" value="1"/>
</dbReference>
<dbReference type="InterPro" id="IPR040449">
    <property type="entry name" value="Peptidase_S66_N"/>
</dbReference>
<proteinExistence type="inferred from homology"/>
<dbReference type="SUPFAM" id="SSF141986">
    <property type="entry name" value="LD-carboxypeptidase A C-terminal domain-like"/>
    <property type="match status" value="1"/>
</dbReference>
<evidence type="ECO:0000313" key="6">
    <source>
        <dbReference type="Proteomes" id="UP000010411"/>
    </source>
</evidence>
<dbReference type="SUPFAM" id="SSF52317">
    <property type="entry name" value="Class I glutamine amidotransferase-like"/>
    <property type="match status" value="1"/>
</dbReference>
<dbReference type="Gene3D" id="3.50.30.60">
    <property type="entry name" value="LD-carboxypeptidase A C-terminal domain-like"/>
    <property type="match status" value="1"/>
</dbReference>
<evidence type="ECO:0000259" key="4">
    <source>
        <dbReference type="Pfam" id="PF17676"/>
    </source>
</evidence>
<comment type="similarity">
    <text evidence="1">Belongs to the peptidase S66 family.</text>
</comment>
<evidence type="ECO:0000313" key="5">
    <source>
        <dbReference type="EMBL" id="EKX65413.1"/>
    </source>
</evidence>
<name>L1KYJ9_9ACTN</name>
<reference evidence="5 6" key="1">
    <citation type="submission" date="2012-11" db="EMBL/GenBank/DDBJ databases">
        <authorList>
            <person name="Huguet-Tapia J.C."/>
            <person name="Durkin A.S."/>
            <person name="Pettis G.S."/>
            <person name="Badger J.H."/>
        </authorList>
    </citation>
    <scope>NUCLEOTIDE SEQUENCE [LARGE SCALE GENOMIC DNA]</scope>
    <source>
        <strain evidence="5 6">91-03</strain>
    </source>
</reference>
<comment type="caution">
    <text evidence="5">The sequence shown here is derived from an EMBL/GenBank/DDBJ whole genome shotgun (WGS) entry which is preliminary data.</text>
</comment>
<dbReference type="InterPro" id="IPR027478">
    <property type="entry name" value="LdcA_N"/>
</dbReference>
<dbReference type="InterPro" id="IPR003507">
    <property type="entry name" value="S66_fam"/>
</dbReference>
<dbReference type="InterPro" id="IPR027461">
    <property type="entry name" value="Carboxypeptidase_A_C_sf"/>
</dbReference>
<dbReference type="Proteomes" id="UP000010411">
    <property type="component" value="Unassembled WGS sequence"/>
</dbReference>
<feature type="domain" description="LD-carboxypeptidase N-terminal" evidence="3">
    <location>
        <begin position="53"/>
        <end position="168"/>
    </location>
</feature>
<dbReference type="EMBL" id="AEJC01000293">
    <property type="protein sequence ID" value="EKX65413.1"/>
    <property type="molecule type" value="Genomic_DNA"/>
</dbReference>
<accession>L1KYJ9</accession>
<dbReference type="InterPro" id="IPR040921">
    <property type="entry name" value="Peptidase_S66C"/>
</dbReference>
<keyword evidence="5" id="KW-0645">Protease</keyword>
<evidence type="ECO:0000256" key="1">
    <source>
        <dbReference type="ARBA" id="ARBA00010233"/>
    </source>
</evidence>
<dbReference type="GO" id="GO:0004180">
    <property type="term" value="F:carboxypeptidase activity"/>
    <property type="evidence" value="ECO:0007669"/>
    <property type="project" value="UniProtKB-KW"/>
</dbReference>
<keyword evidence="2" id="KW-0378">Hydrolase</keyword>
<sequence length="384" mass="42233">MVSFAVQRSANDAGTARDGVPCNDLAGIWQLANYHDDVAVPIYPPKPKPGDCVAVVSPSRGLPGEVPLPYELGLRRLQEDFQLRAVEYPTTRTMGASPQARASDINAAFADPQIKAVIASVGGSDQITVLRHLDRDLIRANPKPFFGYSDNTNLVLFLRSLGIVSFHGGMVMTQYGRPGALHPMTAESLQAALFTSGEFELRQTPQFGEVLGSWQDPRTFEVEPQMEPADGWIWHNANRVVEGASWGGDLEIVSWLLMADLAVQPVEVYSGGVLFLETGDSMPSAEEVYVIMRSMGERGLLEQFSALLMGRPKTWSRHRTLDADQKAQFRKAQREAVLRALTEYAPHVVAVFDVDLGHTDPQLVIPCGGTIRVDGPERRVFVTY</sequence>
<dbReference type="Pfam" id="PF17676">
    <property type="entry name" value="Peptidase_S66C"/>
    <property type="match status" value="1"/>
</dbReference>
<evidence type="ECO:0000259" key="3">
    <source>
        <dbReference type="Pfam" id="PF02016"/>
    </source>
</evidence>
<evidence type="ECO:0000256" key="2">
    <source>
        <dbReference type="ARBA" id="ARBA00022801"/>
    </source>
</evidence>
<dbReference type="PATRIC" id="fig|698759.3.peg.3952"/>
<dbReference type="AlphaFoldDB" id="L1KYJ9"/>
<feature type="domain" description="LD-carboxypeptidase C-terminal" evidence="4">
    <location>
        <begin position="242"/>
        <end position="373"/>
    </location>
</feature>